<gene>
    <name evidence="2" type="ORF">MGWOODY_Hyp1949</name>
</gene>
<evidence type="ECO:0000256" key="1">
    <source>
        <dbReference type="SAM" id="Phobius"/>
    </source>
</evidence>
<evidence type="ECO:0000313" key="2">
    <source>
        <dbReference type="EMBL" id="CUS57869.1"/>
    </source>
</evidence>
<name>A0A160U5F0_9ZZZZ</name>
<dbReference type="EMBL" id="CZQD01000048">
    <property type="protein sequence ID" value="CUS57869.1"/>
    <property type="molecule type" value="Genomic_DNA"/>
</dbReference>
<keyword evidence="1" id="KW-0812">Transmembrane</keyword>
<sequence length="88" mass="9436">MKRIHSYAIAAALVFAGITKMVLQASAQSTLILPTCLGKSVTIPIESAGAQLTHCWGCYVLLLGLLAFGALLLNDLRHSRLRTRSVLS</sequence>
<feature type="transmembrane region" description="Helical" evidence="1">
    <location>
        <begin position="51"/>
        <end position="73"/>
    </location>
</feature>
<proteinExistence type="predicted"/>
<accession>A0A160U5F0</accession>
<reference evidence="2" key="1">
    <citation type="submission" date="2015-10" db="EMBL/GenBank/DDBJ databases">
        <authorList>
            <person name="Gilbert D.G."/>
        </authorList>
    </citation>
    <scope>NUCLEOTIDE SEQUENCE</scope>
</reference>
<dbReference type="AlphaFoldDB" id="A0A160U5F0"/>
<organism evidence="2">
    <name type="scientific">hydrothermal vent metagenome</name>
    <dbReference type="NCBI Taxonomy" id="652676"/>
    <lineage>
        <taxon>unclassified sequences</taxon>
        <taxon>metagenomes</taxon>
        <taxon>ecological metagenomes</taxon>
    </lineage>
</organism>
<keyword evidence="1" id="KW-0472">Membrane</keyword>
<protein>
    <submittedName>
        <fullName evidence="2">Uncharacterized protein</fullName>
    </submittedName>
</protein>
<keyword evidence="1" id="KW-1133">Transmembrane helix</keyword>